<protein>
    <submittedName>
        <fullName evidence="2">Uncharacterized protein</fullName>
    </submittedName>
</protein>
<name>A0AAN7G8R1_QUERU</name>
<dbReference type="EMBL" id="JAXUIC010000002">
    <property type="protein sequence ID" value="KAK4605391.1"/>
    <property type="molecule type" value="Genomic_DNA"/>
</dbReference>
<dbReference type="PANTHER" id="PTHR44372">
    <property type="entry name" value="ELONGATION FACTOR 1-GAMMA 1-RELATED"/>
    <property type="match status" value="1"/>
</dbReference>
<accession>A0AAN7G8R1</accession>
<dbReference type="InterPro" id="IPR044628">
    <property type="entry name" value="EF-1-gamma_plant"/>
</dbReference>
<dbReference type="Gene3D" id="1.20.1050.10">
    <property type="match status" value="1"/>
</dbReference>
<dbReference type="SUPFAM" id="SSF47616">
    <property type="entry name" value="GST C-terminal domain-like"/>
    <property type="match status" value="1"/>
</dbReference>
<proteinExistence type="predicted"/>
<evidence type="ECO:0000313" key="2">
    <source>
        <dbReference type="EMBL" id="KAK4605391.1"/>
    </source>
</evidence>
<gene>
    <name evidence="2" type="ORF">RGQ29_013449</name>
</gene>
<evidence type="ECO:0000313" key="3">
    <source>
        <dbReference type="Proteomes" id="UP001324115"/>
    </source>
</evidence>
<keyword evidence="3" id="KW-1185">Reference proteome</keyword>
<dbReference type="GO" id="GO:0004364">
    <property type="term" value="F:glutathione transferase activity"/>
    <property type="evidence" value="ECO:0007669"/>
    <property type="project" value="InterPro"/>
</dbReference>
<dbReference type="InterPro" id="IPR036282">
    <property type="entry name" value="Glutathione-S-Trfase_C_sf"/>
</dbReference>
<dbReference type="PANTHER" id="PTHR44372:SF1">
    <property type="entry name" value="ELONGATION FACTOR 1-GAMMA 3"/>
    <property type="match status" value="1"/>
</dbReference>
<evidence type="ECO:0000256" key="1">
    <source>
        <dbReference type="SAM" id="MobiDB-lite"/>
    </source>
</evidence>
<sequence>MCNLGICFTQLMTKSFIPEFPYVERYFWTMVNQPNFKKVLGEVKQISLFPVTKKHLNQKNLLNQSLRMNPKKRNQQSPNQNLVRKRRLQSPNLRILLIYCPHVI</sequence>
<comment type="caution">
    <text evidence="2">The sequence shown here is derived from an EMBL/GenBank/DDBJ whole genome shotgun (WGS) entry which is preliminary data.</text>
</comment>
<dbReference type="AlphaFoldDB" id="A0AAN7G8R1"/>
<dbReference type="Proteomes" id="UP001324115">
    <property type="component" value="Unassembled WGS sequence"/>
</dbReference>
<feature type="region of interest" description="Disordered" evidence="1">
    <location>
        <begin position="64"/>
        <end position="86"/>
    </location>
</feature>
<reference evidence="2 3" key="1">
    <citation type="journal article" date="2023" name="G3 (Bethesda)">
        <title>A haplotype-resolved chromosome-scale genome for Quercus rubra L. provides insights into the genetics of adaptive traits for red oak species.</title>
        <authorList>
            <person name="Kapoor B."/>
            <person name="Jenkins J."/>
            <person name="Schmutz J."/>
            <person name="Zhebentyayeva T."/>
            <person name="Kuelheim C."/>
            <person name="Coggeshall M."/>
            <person name="Heim C."/>
            <person name="Lasky J.R."/>
            <person name="Leites L."/>
            <person name="Islam-Faridi N."/>
            <person name="Romero-Severson J."/>
            <person name="DeLeo V.L."/>
            <person name="Lucas S.M."/>
            <person name="Lazic D."/>
            <person name="Gailing O."/>
            <person name="Carlson J."/>
            <person name="Staton M."/>
        </authorList>
    </citation>
    <scope>NUCLEOTIDE SEQUENCE [LARGE SCALE GENOMIC DNA]</scope>
    <source>
        <strain evidence="2">Pseudo-F2</strain>
    </source>
</reference>
<organism evidence="2 3">
    <name type="scientific">Quercus rubra</name>
    <name type="common">Northern red oak</name>
    <name type="synonym">Quercus borealis</name>
    <dbReference type="NCBI Taxonomy" id="3512"/>
    <lineage>
        <taxon>Eukaryota</taxon>
        <taxon>Viridiplantae</taxon>
        <taxon>Streptophyta</taxon>
        <taxon>Embryophyta</taxon>
        <taxon>Tracheophyta</taxon>
        <taxon>Spermatophyta</taxon>
        <taxon>Magnoliopsida</taxon>
        <taxon>eudicotyledons</taxon>
        <taxon>Gunneridae</taxon>
        <taxon>Pentapetalae</taxon>
        <taxon>rosids</taxon>
        <taxon>fabids</taxon>
        <taxon>Fagales</taxon>
        <taxon>Fagaceae</taxon>
        <taxon>Quercus</taxon>
    </lineage>
</organism>